<dbReference type="Gene3D" id="3.40.50.2300">
    <property type="match status" value="2"/>
</dbReference>
<keyword evidence="1" id="KW-0472">Membrane</keyword>
<evidence type="ECO:0000313" key="3">
    <source>
        <dbReference type="Proteomes" id="UP001499978"/>
    </source>
</evidence>
<dbReference type="RefSeq" id="WP_344174126.1">
    <property type="nucleotide sequence ID" value="NZ_BAAARY010000022.1"/>
</dbReference>
<proteinExistence type="predicted"/>
<name>A0ABN3NQL4_9ACTN</name>
<keyword evidence="1" id="KW-0812">Transmembrane</keyword>
<keyword evidence="3" id="KW-1185">Reference proteome</keyword>
<gene>
    <name evidence="2" type="ORF">GCM10010201_33030</name>
</gene>
<dbReference type="InterPro" id="IPR028082">
    <property type="entry name" value="Peripla_BP_I"/>
</dbReference>
<accession>A0ABN3NQL4</accession>
<sequence length="562" mass="59330">MVGVAGLEVPPHPKTLARQRRRRRLLRGGLAVGAVIAIAAGALGWQEIAERRSETALQKRWRCPQVAALATADYALSRPGGRFGDQCLGWIITADHPFGSTDPTVNEAISRIVAENKRVDDRAAGGVPVVRVAVLSPMTSGDGSAMGPREIAHALWGAHAAQVAANGDRSRAHGLRDPSPLVQLVLANSGLDQGAWDRLHTPGPNDQADWPGVAGQLVALSQDRQRPLVAVTGMGISVPDTRLAAGALGAKGLASIGAVVSADDMTAESFFKVSPSNQQYAAALAAAIAAAKKAGAPMERGFLVFDRNPDDNYVQRLKEALTTQFDAAYRITDHSVAFTGSKPPRRGQPHDFAHVVDAICRNRPDIVFYAGRDRDLGPLVAALADRGACQNPIRKFVIATGATGLTLTEKAADEAQLGVLDASSTDPDGWPAGQAGTPAYYGRFHNLMTANLRVPAARLRDGYALMHHDAVAAAVWATRRAMEDRAAAAAGPPSPQETLNKMFADDTLAMPTASGGIYFSELSQAGLWPRLKPVPVLKVGQYARRLATGSVYLTPGPAVPKS</sequence>
<dbReference type="SUPFAM" id="SSF53822">
    <property type="entry name" value="Periplasmic binding protein-like I"/>
    <property type="match status" value="1"/>
</dbReference>
<dbReference type="Proteomes" id="UP001499978">
    <property type="component" value="Unassembled WGS sequence"/>
</dbReference>
<evidence type="ECO:0000313" key="2">
    <source>
        <dbReference type="EMBL" id="GAA2530859.1"/>
    </source>
</evidence>
<keyword evidence="1" id="KW-1133">Transmembrane helix</keyword>
<evidence type="ECO:0008006" key="4">
    <source>
        <dbReference type="Google" id="ProtNLM"/>
    </source>
</evidence>
<feature type="transmembrane region" description="Helical" evidence="1">
    <location>
        <begin position="25"/>
        <end position="45"/>
    </location>
</feature>
<comment type="caution">
    <text evidence="2">The sequence shown here is derived from an EMBL/GenBank/DDBJ whole genome shotgun (WGS) entry which is preliminary data.</text>
</comment>
<protein>
    <recommendedName>
        <fullName evidence="4">ABC transporter substrate-binding protein</fullName>
    </recommendedName>
</protein>
<reference evidence="2 3" key="1">
    <citation type="journal article" date="2019" name="Int. J. Syst. Evol. Microbiol.">
        <title>The Global Catalogue of Microorganisms (GCM) 10K type strain sequencing project: providing services to taxonomists for standard genome sequencing and annotation.</title>
        <authorList>
            <consortium name="The Broad Institute Genomics Platform"/>
            <consortium name="The Broad Institute Genome Sequencing Center for Infectious Disease"/>
            <person name="Wu L."/>
            <person name="Ma J."/>
        </authorList>
    </citation>
    <scope>NUCLEOTIDE SEQUENCE [LARGE SCALE GENOMIC DNA]</scope>
    <source>
        <strain evidence="2 3">JCM 3367</strain>
    </source>
</reference>
<dbReference type="EMBL" id="BAAARY010000022">
    <property type="protein sequence ID" value="GAA2530859.1"/>
    <property type="molecule type" value="Genomic_DNA"/>
</dbReference>
<organism evidence="2 3">
    <name type="scientific">Pilimelia columellifera subsp. columellifera</name>
    <dbReference type="NCBI Taxonomy" id="706583"/>
    <lineage>
        <taxon>Bacteria</taxon>
        <taxon>Bacillati</taxon>
        <taxon>Actinomycetota</taxon>
        <taxon>Actinomycetes</taxon>
        <taxon>Micromonosporales</taxon>
        <taxon>Micromonosporaceae</taxon>
        <taxon>Pilimelia</taxon>
    </lineage>
</organism>
<evidence type="ECO:0000256" key="1">
    <source>
        <dbReference type="SAM" id="Phobius"/>
    </source>
</evidence>